<evidence type="ECO:0000259" key="2">
    <source>
        <dbReference type="Pfam" id="PF00725"/>
    </source>
</evidence>
<keyword evidence="1" id="KW-0560">Oxidoreductase</keyword>
<dbReference type="InterPro" id="IPR006176">
    <property type="entry name" value="3-OHacyl-CoA_DH_NAD-bd"/>
</dbReference>
<proteinExistence type="predicted"/>
<protein>
    <recommendedName>
        <fullName evidence="5">3-hydroxyacyl-CoA dehydrogenase NAD binding domain-containing protein</fullName>
    </recommendedName>
</protein>
<dbReference type="InterPro" id="IPR050136">
    <property type="entry name" value="FA_oxidation_alpha_subunit"/>
</dbReference>
<evidence type="ECO:0008006" key="5">
    <source>
        <dbReference type="Google" id="ProtNLM"/>
    </source>
</evidence>
<feature type="domain" description="3-hydroxyacyl-CoA dehydrogenase NAD binding" evidence="3">
    <location>
        <begin position="87"/>
        <end position="265"/>
    </location>
</feature>
<dbReference type="Pfam" id="PF00725">
    <property type="entry name" value="3HCDH"/>
    <property type="match status" value="1"/>
</dbReference>
<dbReference type="InterPro" id="IPR006108">
    <property type="entry name" value="3HC_DH_C"/>
</dbReference>
<dbReference type="GO" id="GO:0006635">
    <property type="term" value="P:fatty acid beta-oxidation"/>
    <property type="evidence" value="ECO:0007669"/>
    <property type="project" value="TreeGrafter"/>
</dbReference>
<evidence type="ECO:0000259" key="3">
    <source>
        <dbReference type="Pfam" id="PF02737"/>
    </source>
</evidence>
<dbReference type="EMBL" id="UINC01020928">
    <property type="protein sequence ID" value="SVA87409.1"/>
    <property type="molecule type" value="Genomic_DNA"/>
</dbReference>
<dbReference type="Pfam" id="PF02737">
    <property type="entry name" value="3HCDH_N"/>
    <property type="match status" value="1"/>
</dbReference>
<dbReference type="Gene3D" id="1.10.1040.50">
    <property type="match status" value="1"/>
</dbReference>
<feature type="domain" description="3-hydroxyacyl-CoA dehydrogenase C-terminal" evidence="2">
    <location>
        <begin position="268"/>
        <end position="332"/>
    </location>
</feature>
<dbReference type="PANTHER" id="PTHR43612:SF3">
    <property type="entry name" value="TRIFUNCTIONAL ENZYME SUBUNIT ALPHA, MITOCHONDRIAL"/>
    <property type="match status" value="1"/>
</dbReference>
<dbReference type="FunFam" id="3.40.50.720:FF:000009">
    <property type="entry name" value="Fatty oxidation complex, alpha subunit"/>
    <property type="match status" value="1"/>
</dbReference>
<dbReference type="Gene3D" id="3.90.226.10">
    <property type="entry name" value="2-enoyl-CoA Hydratase, Chain A, domain 1"/>
    <property type="match status" value="1"/>
</dbReference>
<reference evidence="4" key="1">
    <citation type="submission" date="2018-05" db="EMBL/GenBank/DDBJ databases">
        <authorList>
            <person name="Lanie J.A."/>
            <person name="Ng W.-L."/>
            <person name="Kazmierczak K.M."/>
            <person name="Andrzejewski T.M."/>
            <person name="Davidsen T.M."/>
            <person name="Wayne K.J."/>
            <person name="Tettelin H."/>
            <person name="Glass J.I."/>
            <person name="Rusch D."/>
            <person name="Podicherti R."/>
            <person name="Tsui H.-C.T."/>
            <person name="Winkler M.E."/>
        </authorList>
    </citation>
    <scope>NUCLEOTIDE SEQUENCE</scope>
</reference>
<sequence>MVWGVASSTLRKMSYNNYPAQSAILSAIYEGIQVPIDAGLRIEARYMTKVIMNPVSKNMVRSLFVNMQALNKGARRPKEFEKYDVKKIGILGAGLMGAGIAYVTAKAGIEVILIDTDQEVAEKGKEYSTKVLDKLLSKKKTTEEKKEKLLNLITPTTDYSLLQDVDLIVEAVFENRDIKAEVTAKAEAQITEAAVFGSNTSTLPITGLAENSKRPNNFIGIHYFSPVERMPLVEIIMGKETSQETLAKTMDYVQKIKKTPIVVNDSRGFYTSRVFGTYTGEGVAMLAEGIKPALIENAGKMTGMPMPPLALSDAVALDLAWKVTTQTKRDLEAEGKEYPV</sequence>
<dbReference type="GO" id="GO:0016509">
    <property type="term" value="F:long-chain (3S)-3-hydroxyacyl-CoA dehydrogenase (NAD+) activity"/>
    <property type="evidence" value="ECO:0007669"/>
    <property type="project" value="TreeGrafter"/>
</dbReference>
<feature type="non-terminal residue" evidence="4">
    <location>
        <position position="340"/>
    </location>
</feature>
<dbReference type="Gene3D" id="3.40.50.720">
    <property type="entry name" value="NAD(P)-binding Rossmann-like Domain"/>
    <property type="match status" value="1"/>
</dbReference>
<dbReference type="InterPro" id="IPR008927">
    <property type="entry name" value="6-PGluconate_DH-like_C_sf"/>
</dbReference>
<evidence type="ECO:0000313" key="4">
    <source>
        <dbReference type="EMBL" id="SVA87409.1"/>
    </source>
</evidence>
<dbReference type="SUPFAM" id="SSF51735">
    <property type="entry name" value="NAD(P)-binding Rossmann-fold domains"/>
    <property type="match status" value="1"/>
</dbReference>
<dbReference type="GO" id="GO:0070403">
    <property type="term" value="F:NAD+ binding"/>
    <property type="evidence" value="ECO:0007669"/>
    <property type="project" value="InterPro"/>
</dbReference>
<dbReference type="AlphaFoldDB" id="A0A381ZDX8"/>
<dbReference type="SUPFAM" id="SSF48179">
    <property type="entry name" value="6-phosphogluconate dehydrogenase C-terminal domain-like"/>
    <property type="match status" value="1"/>
</dbReference>
<organism evidence="4">
    <name type="scientific">marine metagenome</name>
    <dbReference type="NCBI Taxonomy" id="408172"/>
    <lineage>
        <taxon>unclassified sequences</taxon>
        <taxon>metagenomes</taxon>
        <taxon>ecological metagenomes</taxon>
    </lineage>
</organism>
<gene>
    <name evidence="4" type="ORF">METZ01_LOCUS140263</name>
</gene>
<dbReference type="InterPro" id="IPR036291">
    <property type="entry name" value="NAD(P)-bd_dom_sf"/>
</dbReference>
<dbReference type="GO" id="GO:0004300">
    <property type="term" value="F:enoyl-CoA hydratase activity"/>
    <property type="evidence" value="ECO:0007669"/>
    <property type="project" value="TreeGrafter"/>
</dbReference>
<dbReference type="PANTHER" id="PTHR43612">
    <property type="entry name" value="TRIFUNCTIONAL ENZYME SUBUNIT ALPHA"/>
    <property type="match status" value="1"/>
</dbReference>
<name>A0A381ZDX8_9ZZZZ</name>
<accession>A0A381ZDX8</accession>
<evidence type="ECO:0000256" key="1">
    <source>
        <dbReference type="ARBA" id="ARBA00023002"/>
    </source>
</evidence>